<dbReference type="PROSITE" id="PS01137">
    <property type="entry name" value="TATD_1"/>
    <property type="match status" value="1"/>
</dbReference>
<dbReference type="RefSeq" id="WP_027288846.1">
    <property type="nucleotide sequence ID" value="NZ_NRRE01000026.1"/>
</dbReference>
<dbReference type="Pfam" id="PF01026">
    <property type="entry name" value="TatD_DNase"/>
    <property type="match status" value="1"/>
</dbReference>
<comment type="caution">
    <text evidence="5">The sequence shown here is derived from an EMBL/GenBank/DDBJ whole genome shotgun (WGS) entry which is preliminary data.</text>
</comment>
<feature type="binding site" evidence="4">
    <location>
        <position position="154"/>
    </location>
    <ligand>
        <name>a divalent metal cation</name>
        <dbReference type="ChEBI" id="CHEBI:60240"/>
        <label>2</label>
    </ligand>
</feature>
<reference evidence="5" key="1">
    <citation type="submission" date="2017-08" db="EMBL/GenBank/DDBJ databases">
        <authorList>
            <person name="Imhoff J.F."/>
            <person name="Rahn T."/>
            <person name="Kuenzel S."/>
            <person name="Neulinger S.C."/>
        </authorList>
    </citation>
    <scope>NUCLEOTIDE SEQUENCE</scope>
    <source>
        <strain evidence="5">DSM 9154</strain>
    </source>
</reference>
<dbReference type="NCBIfam" id="TIGR00010">
    <property type="entry name" value="YchF/TatD family DNA exonuclease"/>
    <property type="match status" value="1"/>
</dbReference>
<dbReference type="SUPFAM" id="SSF51556">
    <property type="entry name" value="Metallo-dependent hydrolases"/>
    <property type="match status" value="1"/>
</dbReference>
<evidence type="ECO:0000256" key="2">
    <source>
        <dbReference type="ARBA" id="ARBA00022723"/>
    </source>
</evidence>
<keyword evidence="6" id="KW-1185">Reference proteome</keyword>
<dbReference type="GO" id="GO:0005829">
    <property type="term" value="C:cytosol"/>
    <property type="evidence" value="ECO:0007669"/>
    <property type="project" value="TreeGrafter"/>
</dbReference>
<accession>A0A934V0T7</accession>
<dbReference type="Gene3D" id="3.20.20.140">
    <property type="entry name" value="Metal-dependent hydrolases"/>
    <property type="match status" value="1"/>
</dbReference>
<name>A0A934V0T7_9PROT</name>
<dbReference type="GO" id="GO:0046872">
    <property type="term" value="F:metal ion binding"/>
    <property type="evidence" value="ECO:0007669"/>
    <property type="project" value="UniProtKB-KW"/>
</dbReference>
<dbReference type="PROSITE" id="PS01090">
    <property type="entry name" value="TATD_2"/>
    <property type="match status" value="1"/>
</dbReference>
<feature type="binding site" evidence="4">
    <location>
        <position position="6"/>
    </location>
    <ligand>
        <name>a divalent metal cation</name>
        <dbReference type="ChEBI" id="CHEBI:60240"/>
        <label>1</label>
    </ligand>
</feature>
<dbReference type="AlphaFoldDB" id="A0A934V0T7"/>
<dbReference type="Proteomes" id="UP000778970">
    <property type="component" value="Unassembled WGS sequence"/>
</dbReference>
<dbReference type="GO" id="GO:0004536">
    <property type="term" value="F:DNA nuclease activity"/>
    <property type="evidence" value="ECO:0007669"/>
    <property type="project" value="InterPro"/>
</dbReference>
<dbReference type="InterPro" id="IPR001130">
    <property type="entry name" value="TatD-like"/>
</dbReference>
<keyword evidence="2 4" id="KW-0479">Metal-binding</keyword>
<dbReference type="InterPro" id="IPR032466">
    <property type="entry name" value="Metal_Hydrolase"/>
</dbReference>
<evidence type="ECO:0000313" key="5">
    <source>
        <dbReference type="EMBL" id="MBK1697991.1"/>
    </source>
</evidence>
<dbReference type="CDD" id="cd01310">
    <property type="entry name" value="TatD_DNAse"/>
    <property type="match status" value="1"/>
</dbReference>
<sequence length="263" mass="28968">MLVDSHCHLDMIAEHQDLDEVVGRARRAGVQTMVTISTTLSGWDRVKEIAENYENVWCSVGVHPHEAGPEGQSAPDKLIELAQHPRVVAIGESGLDYHYDNSPRQAQAESFRAHIVAARATGLPLIVHTREADEDTALILREGYEQGPFSCVMHCFSSGMGLAEAALDLGFYISMSGIATFKKAEEIRDVAKMVPADKLLVETDAPYLAPVPRRGKPNEPSYVSYTADSLCETLGLERAELERRTTDNFFRLFSRAARPAEAA</sequence>
<dbReference type="PIRSF" id="PIRSF005902">
    <property type="entry name" value="DNase_TatD"/>
    <property type="match status" value="1"/>
</dbReference>
<evidence type="ECO:0000256" key="4">
    <source>
        <dbReference type="PIRSR" id="PIRSR005902-1"/>
    </source>
</evidence>
<evidence type="ECO:0000256" key="1">
    <source>
        <dbReference type="ARBA" id="ARBA00009275"/>
    </source>
</evidence>
<dbReference type="PANTHER" id="PTHR46124">
    <property type="entry name" value="D-AMINOACYL-TRNA DEACYLASE"/>
    <property type="match status" value="1"/>
</dbReference>
<dbReference type="GO" id="GO:0016788">
    <property type="term" value="F:hydrolase activity, acting on ester bonds"/>
    <property type="evidence" value="ECO:0007669"/>
    <property type="project" value="InterPro"/>
</dbReference>
<feature type="binding site" evidence="4">
    <location>
        <position position="92"/>
    </location>
    <ligand>
        <name>a divalent metal cation</name>
        <dbReference type="ChEBI" id="CHEBI:60240"/>
        <label>1</label>
    </ligand>
</feature>
<dbReference type="FunFam" id="3.20.20.140:FF:000005">
    <property type="entry name" value="TatD family hydrolase"/>
    <property type="match status" value="1"/>
</dbReference>
<dbReference type="InterPro" id="IPR015991">
    <property type="entry name" value="TatD/YcfH-like"/>
</dbReference>
<dbReference type="EMBL" id="NRRE01000026">
    <property type="protein sequence ID" value="MBK1697991.1"/>
    <property type="molecule type" value="Genomic_DNA"/>
</dbReference>
<organism evidence="5 6">
    <name type="scientific">Rhodovibrio salinarum</name>
    <dbReference type="NCBI Taxonomy" id="1087"/>
    <lineage>
        <taxon>Bacteria</taxon>
        <taxon>Pseudomonadati</taxon>
        <taxon>Pseudomonadota</taxon>
        <taxon>Alphaproteobacteria</taxon>
        <taxon>Rhodospirillales</taxon>
        <taxon>Rhodovibrionaceae</taxon>
        <taxon>Rhodovibrio</taxon>
    </lineage>
</organism>
<feature type="binding site" evidence="4">
    <location>
        <position position="128"/>
    </location>
    <ligand>
        <name>a divalent metal cation</name>
        <dbReference type="ChEBI" id="CHEBI:60240"/>
        <label>2</label>
    </ligand>
</feature>
<reference evidence="5" key="2">
    <citation type="journal article" date="2020" name="Microorganisms">
        <title>Osmotic Adaptation and Compatible Solute Biosynthesis of Phototrophic Bacteria as Revealed from Genome Analyses.</title>
        <authorList>
            <person name="Imhoff J.F."/>
            <person name="Rahn T."/>
            <person name="Kunzel S."/>
            <person name="Keller A."/>
            <person name="Neulinger S.C."/>
        </authorList>
    </citation>
    <scope>NUCLEOTIDE SEQUENCE</scope>
    <source>
        <strain evidence="5">DSM 9154</strain>
    </source>
</reference>
<dbReference type="PANTHER" id="PTHR46124:SF2">
    <property type="entry name" value="D-AMINOACYL-TRNA DEACYLASE"/>
    <property type="match status" value="1"/>
</dbReference>
<evidence type="ECO:0000256" key="3">
    <source>
        <dbReference type="ARBA" id="ARBA00022801"/>
    </source>
</evidence>
<feature type="binding site" evidence="4">
    <location>
        <position position="8"/>
    </location>
    <ligand>
        <name>a divalent metal cation</name>
        <dbReference type="ChEBI" id="CHEBI:60240"/>
        <label>1</label>
    </ligand>
</feature>
<proteinExistence type="inferred from homology"/>
<keyword evidence="3" id="KW-0378">Hydrolase</keyword>
<comment type="similarity">
    <text evidence="1">Belongs to the metallo-dependent hydrolases superfamily. TatD-type hydrolase family.</text>
</comment>
<gene>
    <name evidence="5" type="ORF">CKO21_12150</name>
</gene>
<protein>
    <submittedName>
        <fullName evidence="5">TatD family deoxyribonuclease</fullName>
    </submittedName>
</protein>
<dbReference type="PROSITE" id="PS01091">
    <property type="entry name" value="TATD_3"/>
    <property type="match status" value="1"/>
</dbReference>
<feature type="binding site" evidence="4">
    <location>
        <position position="204"/>
    </location>
    <ligand>
        <name>a divalent metal cation</name>
        <dbReference type="ChEBI" id="CHEBI:60240"/>
        <label>1</label>
    </ligand>
</feature>
<evidence type="ECO:0000313" key="6">
    <source>
        <dbReference type="Proteomes" id="UP000778970"/>
    </source>
</evidence>
<dbReference type="InterPro" id="IPR018228">
    <property type="entry name" value="DNase_TatD-rel_CS"/>
</dbReference>